<dbReference type="InterPro" id="IPR035600">
    <property type="entry name" value="MPP4_SH3"/>
</dbReference>
<dbReference type="InterPro" id="IPR001478">
    <property type="entry name" value="PDZ"/>
</dbReference>
<dbReference type="RefSeq" id="XP_053762245.1">
    <property type="nucleotide sequence ID" value="XM_053906270.1"/>
</dbReference>
<evidence type="ECO:0000256" key="6">
    <source>
        <dbReference type="SAM" id="MobiDB-lite"/>
    </source>
</evidence>
<accession>A0A9W2VUI2</accession>
<dbReference type="SUPFAM" id="SSF101288">
    <property type="entry name" value="L27 domain"/>
    <property type="match status" value="1"/>
</dbReference>
<dbReference type="SUPFAM" id="SSF52540">
    <property type="entry name" value="P-loop containing nucleoside triphosphate hydrolases"/>
    <property type="match status" value="1"/>
</dbReference>
<keyword evidence="7" id="KW-0472">Membrane</keyword>
<feature type="transmembrane region" description="Helical" evidence="7">
    <location>
        <begin position="896"/>
        <end position="917"/>
    </location>
</feature>
<dbReference type="SMART" id="SM00228">
    <property type="entry name" value="PDZ"/>
    <property type="match status" value="1"/>
</dbReference>
<dbReference type="Gene3D" id="3.40.50.300">
    <property type="entry name" value="P-loop containing nucleotide triphosphate hydrolases"/>
    <property type="match status" value="1"/>
</dbReference>
<feature type="compositionally biased region" description="Basic and acidic residues" evidence="6">
    <location>
        <begin position="652"/>
        <end position="673"/>
    </location>
</feature>
<dbReference type="InterPro" id="IPR020590">
    <property type="entry name" value="Guanylate_kinase_CS"/>
</dbReference>
<keyword evidence="12" id="KW-1185">Reference proteome</keyword>
<dbReference type="CDD" id="cd12034">
    <property type="entry name" value="SH3_MPP4"/>
    <property type="match status" value="1"/>
</dbReference>
<dbReference type="InterPro" id="IPR008145">
    <property type="entry name" value="GK/Ca_channel_bsu"/>
</dbReference>
<dbReference type="GO" id="GO:0008104">
    <property type="term" value="P:intracellular protein localization"/>
    <property type="evidence" value="ECO:0007669"/>
    <property type="project" value="UniProtKB-ARBA"/>
</dbReference>
<evidence type="ECO:0000256" key="7">
    <source>
        <dbReference type="SAM" id="Phobius"/>
    </source>
</evidence>
<evidence type="ECO:0000313" key="12">
    <source>
        <dbReference type="Proteomes" id="UP001165780"/>
    </source>
</evidence>
<dbReference type="PROSITE" id="PS50002">
    <property type="entry name" value="SH3"/>
    <property type="match status" value="1"/>
</dbReference>
<dbReference type="InterPro" id="IPR027417">
    <property type="entry name" value="P-loop_NTPase"/>
</dbReference>
<feature type="domain" description="L27" evidence="11">
    <location>
        <begin position="9"/>
        <end position="65"/>
    </location>
</feature>
<dbReference type="PROSITE" id="PS50052">
    <property type="entry name" value="GUANYLATE_KINASE_2"/>
    <property type="match status" value="1"/>
</dbReference>
<dbReference type="InterPro" id="IPR050716">
    <property type="entry name" value="MAGUK"/>
</dbReference>
<comment type="similarity">
    <text evidence="1">Belongs to the MAGUK family.</text>
</comment>
<reference evidence="13 14" key="1">
    <citation type="submission" date="2025-04" db="UniProtKB">
        <authorList>
            <consortium name="RefSeq"/>
        </authorList>
    </citation>
    <scope>IDENTIFICATION</scope>
    <source>
        <tissue evidence="13 14">Whole blood</tissue>
    </source>
</reference>
<evidence type="ECO:0000256" key="4">
    <source>
        <dbReference type="PROSITE-ProRule" id="PRU00192"/>
    </source>
</evidence>
<proteinExistence type="inferred from homology"/>
<keyword evidence="7" id="KW-0812">Transmembrane</keyword>
<dbReference type="Proteomes" id="UP001165780">
    <property type="component" value="Unplaced"/>
</dbReference>
<evidence type="ECO:0000259" key="8">
    <source>
        <dbReference type="PROSITE" id="PS50002"/>
    </source>
</evidence>
<dbReference type="FunFam" id="2.30.42.10:FF:000088">
    <property type="entry name" value="MAGUK p55 subfamily member 5"/>
    <property type="match status" value="1"/>
</dbReference>
<dbReference type="SUPFAM" id="SSF50044">
    <property type="entry name" value="SH3-domain"/>
    <property type="match status" value="1"/>
</dbReference>
<gene>
    <name evidence="13 14 15" type="primary">LOC109259195</name>
</gene>
<dbReference type="SMART" id="SM00072">
    <property type="entry name" value="GuKc"/>
    <property type="match status" value="1"/>
</dbReference>
<dbReference type="GO" id="GO:0005886">
    <property type="term" value="C:plasma membrane"/>
    <property type="evidence" value="ECO:0007669"/>
    <property type="project" value="UniProtKB-ARBA"/>
</dbReference>
<dbReference type="InterPro" id="IPR036034">
    <property type="entry name" value="PDZ_sf"/>
</dbReference>
<evidence type="ECO:0000259" key="9">
    <source>
        <dbReference type="PROSITE" id="PS50052"/>
    </source>
</evidence>
<dbReference type="FunFam" id="2.30.30.40:FF:000129">
    <property type="entry name" value="MAGUK p55 subfamily member 4"/>
    <property type="match status" value="1"/>
</dbReference>
<dbReference type="PROSITE" id="PS51022">
    <property type="entry name" value="L27"/>
    <property type="match status" value="2"/>
</dbReference>
<dbReference type="InterPro" id="IPR029409">
    <property type="entry name" value="TMEM237"/>
</dbReference>
<evidence type="ECO:0000256" key="1">
    <source>
        <dbReference type="ARBA" id="ARBA00007014"/>
    </source>
</evidence>
<feature type="domain" description="SH3" evidence="8">
    <location>
        <begin position="227"/>
        <end position="297"/>
    </location>
</feature>
<dbReference type="SMART" id="SM00569">
    <property type="entry name" value="L27"/>
    <property type="match status" value="2"/>
</dbReference>
<dbReference type="RefSeq" id="XP_053762240.1">
    <property type="nucleotide sequence ID" value="XM_053906265.1"/>
</dbReference>
<dbReference type="CDD" id="cd00071">
    <property type="entry name" value="GMPK"/>
    <property type="match status" value="1"/>
</dbReference>
<dbReference type="PROSITE" id="PS50106">
    <property type="entry name" value="PDZ"/>
    <property type="match status" value="1"/>
</dbReference>
<evidence type="ECO:0000256" key="3">
    <source>
        <dbReference type="ARBA" id="ARBA00022737"/>
    </source>
</evidence>
<feature type="coiled-coil region" evidence="5">
    <location>
        <begin position="555"/>
        <end position="606"/>
    </location>
</feature>
<evidence type="ECO:0000259" key="11">
    <source>
        <dbReference type="PROSITE" id="PS51022"/>
    </source>
</evidence>
<feature type="domain" description="PDZ" evidence="10">
    <location>
        <begin position="139"/>
        <end position="220"/>
    </location>
</feature>
<dbReference type="GeneID" id="109259195"/>
<dbReference type="CDD" id="cd06799">
    <property type="entry name" value="PDZ_MPP3-MPP4-MPP7-like"/>
    <property type="match status" value="1"/>
</dbReference>
<feature type="transmembrane region" description="Helical" evidence="7">
    <location>
        <begin position="948"/>
        <end position="969"/>
    </location>
</feature>
<sequence>MKPSTATNPENGLSQILRLVLQELNLFYSRDVNGVCLLYDLLHSPWLQALLKVYDCLQEFKEKKLVPATTHAQTLSYEVVGILRETPKSPETQELRQILQAPHFKALLSAHDTVAQKDFEPLLPPLPDNIPDSEEAMRIVCLVKNQQPLGATIKRHEMTGDILVARVIHGGLAERSGLLYAGDKLVEVNGVSVEGLDPEQVIHILAMSRGTIMFKVVPVSAPPVNSQKMVYVRAMTEYWPQEDPTIPCMDAGLPFQKGDILQIVDQNDALWWQARKISDLGTCAGLIPSNHLLKRKQREFWWSQPYQPHTHLKSTISISMEEEDDMKIDEKCVEADEETFESEELSEDKEEFVGCDQKFFIAGFRRSMRLCRRKSHLRQQHAGVCSASGCLSASGAPYEEVVRYQRRPSDKHRLIVLVGPSGVGVNELRRQLIERNPSHFQSAVPHTTRSKKSYEMDGREYHYVSKETFESLMYGHRMLEYGEYKGHLYGTSVDAVQAVLDEGKICVMDLEPQGIQIARTHELKPYVIFIKPSNMSCMKQSRKNAKIITDYFVDMKFKDEDLQEMEDLAQKMETQFGQFFDHVIVNDNLQDACAQLLSAVQKAQEEPHVLHEPFHLCQGDIPLSRPKKKKPRTKNTLGSASSEGLVQAPVHKPSEGSEPPAKESTEQPKEAPVPRRQRKTRLPLELETSFAQKKASNSSLLRNENGIHMEPTEEAVIQKPRRKTKKTQPAELQYANELGVEDEDIITDEQSSPEQQSRFTVPTGISQPVGKVFVEKSRRFQAADRSELIKTTENIEVSMDVKLSWTTRDVALSVHRAFRMIGLFSHGFLAGCAVWNIVFIYILAGDQLSNLSNLLQQYKTLAYPFQSLLYLLLALSTVSTFDRIDFAKTSVAIRNFLALDPTALASFLYFTALILSLSQQMTSDRIHLYTPSSVNGSLWAAGVEEQVLQPWIVVNLVVALLVGLSWLFLSYRPGMDLSEELMFSSDVEEYPEKDKGLKASS</sequence>
<evidence type="ECO:0000313" key="14">
    <source>
        <dbReference type="RefSeq" id="XP_053762240.1"/>
    </source>
</evidence>
<dbReference type="InterPro" id="IPR004172">
    <property type="entry name" value="L27_dom"/>
</dbReference>
<dbReference type="Gene3D" id="1.10.287.650">
    <property type="entry name" value="L27 domain"/>
    <property type="match status" value="1"/>
</dbReference>
<dbReference type="PANTHER" id="PTHR23122">
    <property type="entry name" value="MEMBRANE-ASSOCIATED GUANYLATE KINASE MAGUK"/>
    <property type="match status" value="1"/>
</dbReference>
<keyword evidence="5" id="KW-0175">Coiled coil</keyword>
<dbReference type="SMART" id="SM00326">
    <property type="entry name" value="SH3"/>
    <property type="match status" value="1"/>
</dbReference>
<dbReference type="InterPro" id="IPR008144">
    <property type="entry name" value="Guanylate_kin-like_dom"/>
</dbReference>
<feature type="domain" description="Guanylate kinase-like" evidence="9">
    <location>
        <begin position="412"/>
        <end position="601"/>
    </location>
</feature>
<dbReference type="InterPro" id="IPR001452">
    <property type="entry name" value="SH3_domain"/>
</dbReference>
<feature type="compositionally biased region" description="Polar residues" evidence="6">
    <location>
        <begin position="689"/>
        <end position="700"/>
    </location>
</feature>
<dbReference type="Gene3D" id="2.30.30.40">
    <property type="entry name" value="SH3 Domains"/>
    <property type="match status" value="1"/>
</dbReference>
<keyword evidence="3" id="KW-0677">Repeat</keyword>
<dbReference type="Pfam" id="PF00595">
    <property type="entry name" value="PDZ"/>
    <property type="match status" value="1"/>
</dbReference>
<evidence type="ECO:0000313" key="15">
    <source>
        <dbReference type="RefSeq" id="XP_053762245.1"/>
    </source>
</evidence>
<dbReference type="PROSITE" id="PS00856">
    <property type="entry name" value="GUANYLATE_KINASE_1"/>
    <property type="match status" value="1"/>
</dbReference>
<protein>
    <submittedName>
        <fullName evidence="13 14">MAGUK p55 subfamily member 4 isoform X1</fullName>
    </submittedName>
</protein>
<evidence type="ECO:0000256" key="2">
    <source>
        <dbReference type="ARBA" id="ARBA00022443"/>
    </source>
</evidence>
<dbReference type="Pfam" id="PF02828">
    <property type="entry name" value="L27"/>
    <property type="match status" value="1"/>
</dbReference>
<dbReference type="SUPFAM" id="SSF50156">
    <property type="entry name" value="PDZ domain-like"/>
    <property type="match status" value="1"/>
</dbReference>
<organism evidence="12 13">
    <name type="scientific">Panthera pardus</name>
    <name type="common">Leopard</name>
    <name type="synonym">Felis pardus</name>
    <dbReference type="NCBI Taxonomy" id="9691"/>
    <lineage>
        <taxon>Eukaryota</taxon>
        <taxon>Metazoa</taxon>
        <taxon>Chordata</taxon>
        <taxon>Craniata</taxon>
        <taxon>Vertebrata</taxon>
        <taxon>Euteleostomi</taxon>
        <taxon>Mammalia</taxon>
        <taxon>Eutheria</taxon>
        <taxon>Laurasiatheria</taxon>
        <taxon>Carnivora</taxon>
        <taxon>Feliformia</taxon>
        <taxon>Felidae</taxon>
        <taxon>Pantherinae</taxon>
        <taxon>Panthera</taxon>
    </lineage>
</organism>
<dbReference type="InterPro" id="IPR014775">
    <property type="entry name" value="L27_C"/>
</dbReference>
<dbReference type="Pfam" id="PF00625">
    <property type="entry name" value="Guanylate_kin"/>
    <property type="match status" value="1"/>
</dbReference>
<feature type="region of interest" description="Disordered" evidence="6">
    <location>
        <begin position="618"/>
        <end position="700"/>
    </location>
</feature>
<dbReference type="InterPro" id="IPR036892">
    <property type="entry name" value="L27_dom_sf"/>
</dbReference>
<dbReference type="GO" id="GO:0005912">
    <property type="term" value="C:adherens junction"/>
    <property type="evidence" value="ECO:0007669"/>
    <property type="project" value="UniProtKB-ARBA"/>
</dbReference>
<dbReference type="InterPro" id="IPR036028">
    <property type="entry name" value="SH3-like_dom_sf"/>
</dbReference>
<evidence type="ECO:0000313" key="13">
    <source>
        <dbReference type="RefSeq" id="XP_053762236.1"/>
    </source>
</evidence>
<dbReference type="FunFam" id="3.30.63.10:FF:000002">
    <property type="entry name" value="Guanylate kinase 1"/>
    <property type="match status" value="1"/>
</dbReference>
<feature type="domain" description="L27" evidence="11">
    <location>
        <begin position="72"/>
        <end position="122"/>
    </location>
</feature>
<dbReference type="Gene3D" id="2.30.42.10">
    <property type="match status" value="1"/>
</dbReference>
<feature type="transmembrane region" description="Helical" evidence="7">
    <location>
        <begin position="863"/>
        <end position="884"/>
    </location>
</feature>
<keyword evidence="7" id="KW-1133">Transmembrane helix</keyword>
<dbReference type="RefSeq" id="XP_053762236.1">
    <property type="nucleotide sequence ID" value="XM_053906261.1"/>
</dbReference>
<evidence type="ECO:0000256" key="5">
    <source>
        <dbReference type="SAM" id="Coils"/>
    </source>
</evidence>
<evidence type="ECO:0000259" key="10">
    <source>
        <dbReference type="PROSITE" id="PS50106"/>
    </source>
</evidence>
<dbReference type="AlphaFoldDB" id="A0A9W2VUI2"/>
<feature type="transmembrane region" description="Helical" evidence="7">
    <location>
        <begin position="823"/>
        <end position="843"/>
    </location>
</feature>
<dbReference type="Pfam" id="PF15383">
    <property type="entry name" value="TMEM237"/>
    <property type="match status" value="1"/>
</dbReference>
<keyword evidence="2 4" id="KW-0728">SH3 domain</keyword>
<name>A0A9W2VUI2_PANPR</name>